<dbReference type="Proteomes" id="UP000193884">
    <property type="component" value="Unassembled WGS sequence"/>
</dbReference>
<feature type="domain" description="DUF3592" evidence="2">
    <location>
        <begin position="55"/>
        <end position="141"/>
    </location>
</feature>
<name>A0ABX3WXJ5_9BRAD</name>
<evidence type="ECO:0000259" key="2">
    <source>
        <dbReference type="Pfam" id="PF12158"/>
    </source>
</evidence>
<gene>
    <name evidence="3" type="ORF">BST63_25920</name>
</gene>
<feature type="domain" description="DUF3592" evidence="2">
    <location>
        <begin position="220"/>
        <end position="314"/>
    </location>
</feature>
<keyword evidence="4" id="KW-1185">Reference proteome</keyword>
<feature type="transmembrane region" description="Helical" evidence="1">
    <location>
        <begin position="323"/>
        <end position="345"/>
    </location>
</feature>
<evidence type="ECO:0000256" key="1">
    <source>
        <dbReference type="SAM" id="Phobius"/>
    </source>
</evidence>
<keyword evidence="1" id="KW-0472">Membrane</keyword>
<feature type="transmembrane region" description="Helical" evidence="1">
    <location>
        <begin position="181"/>
        <end position="202"/>
    </location>
</feature>
<protein>
    <recommendedName>
        <fullName evidence="2">DUF3592 domain-containing protein</fullName>
    </recommendedName>
</protein>
<keyword evidence="1" id="KW-0812">Transmembrane</keyword>
<dbReference type="InterPro" id="IPR021994">
    <property type="entry name" value="DUF3592"/>
</dbReference>
<organism evidence="3 4">
    <name type="scientific">Bradyrhizobium canariense</name>
    <dbReference type="NCBI Taxonomy" id="255045"/>
    <lineage>
        <taxon>Bacteria</taxon>
        <taxon>Pseudomonadati</taxon>
        <taxon>Pseudomonadota</taxon>
        <taxon>Alphaproteobacteria</taxon>
        <taxon>Hyphomicrobiales</taxon>
        <taxon>Nitrobacteraceae</taxon>
        <taxon>Bradyrhizobium</taxon>
    </lineage>
</organism>
<proteinExistence type="predicted"/>
<dbReference type="EMBL" id="NAFK01000171">
    <property type="protein sequence ID" value="OSJ24672.1"/>
    <property type="molecule type" value="Genomic_DNA"/>
</dbReference>
<feature type="transmembrane region" description="Helical" evidence="1">
    <location>
        <begin position="20"/>
        <end position="40"/>
    </location>
</feature>
<evidence type="ECO:0000313" key="4">
    <source>
        <dbReference type="Proteomes" id="UP000193884"/>
    </source>
</evidence>
<keyword evidence="1" id="KW-1133">Transmembrane helix</keyword>
<evidence type="ECO:0000313" key="3">
    <source>
        <dbReference type="EMBL" id="OSJ24672.1"/>
    </source>
</evidence>
<sequence length="346" mass="37453">MAVAAEAQGNRMLNAQQLMWTQIAAGIAVLLFGLTLFNLVRMRGRMVAARSWDKVEGIITVSRVDQPTAHSSDDRNDAKPIIRYRYQAGGQELEGDKIFVSGTVITTRVLAAKLTGRYPVGAHVEVHVDPKQPTEALLEPAAAQNVAALVAFTMVFGVIAATLTAHSFAGHVLYADKGVPLFAFAVPIIVLVGGVFLAADYVRTRRLASASLRWPTASGRVTHCDVIEEIVEEKTEHDNRPTTSKLVHRYQVDLRYAYRVGKRDFIGTEVDWNGTMISGLREVAEEAAAKYRPGKSVQVYYDPDQPEQAVLEPASRGGALGPLIGAAVCAVVGGLFLTILIKVGFA</sequence>
<dbReference type="Pfam" id="PF12158">
    <property type="entry name" value="DUF3592"/>
    <property type="match status" value="2"/>
</dbReference>
<reference evidence="3 4" key="1">
    <citation type="submission" date="2017-03" db="EMBL/GenBank/DDBJ databases">
        <title>Whole genome sequences of fourteen strains of Bradyrhizobium canariense and one strain of Bradyrhizobium japonicum isolated from Lupinus (Papilionoideae: Genisteae) species in Algeria.</title>
        <authorList>
            <person name="Crovadore J."/>
            <person name="Chekireb D."/>
            <person name="Brachmann A."/>
            <person name="Chablais R."/>
            <person name="Cochard B."/>
            <person name="Lefort F."/>
        </authorList>
    </citation>
    <scope>NUCLEOTIDE SEQUENCE [LARGE SCALE GENOMIC DNA]</scope>
    <source>
        <strain evidence="3 4">UBMAN05</strain>
    </source>
</reference>
<comment type="caution">
    <text evidence="3">The sequence shown here is derived from an EMBL/GenBank/DDBJ whole genome shotgun (WGS) entry which is preliminary data.</text>
</comment>
<feature type="transmembrane region" description="Helical" evidence="1">
    <location>
        <begin position="146"/>
        <end position="169"/>
    </location>
</feature>
<accession>A0ABX3WXJ5</accession>